<reference evidence="2 3" key="1">
    <citation type="submission" date="2019-08" db="EMBL/GenBank/DDBJ databases">
        <authorList>
            <person name="Seo M.-J."/>
        </authorList>
    </citation>
    <scope>NUCLEOTIDE SEQUENCE [LARGE SCALE GENOMIC DNA]</scope>
    <source>
        <strain evidence="2 3">KIGAM108</strain>
    </source>
</reference>
<accession>A0A5D6V995</accession>
<organism evidence="2 3">
    <name type="scientific">Hymenobacter lutimineralis</name>
    <dbReference type="NCBI Taxonomy" id="2606448"/>
    <lineage>
        <taxon>Bacteria</taxon>
        <taxon>Pseudomonadati</taxon>
        <taxon>Bacteroidota</taxon>
        <taxon>Cytophagia</taxon>
        <taxon>Cytophagales</taxon>
        <taxon>Hymenobacteraceae</taxon>
        <taxon>Hymenobacter</taxon>
    </lineage>
</organism>
<evidence type="ECO:0000256" key="1">
    <source>
        <dbReference type="SAM" id="SignalP"/>
    </source>
</evidence>
<protein>
    <recommendedName>
        <fullName evidence="4">Carboxypeptidase regulatory-like domain-containing protein</fullName>
    </recommendedName>
</protein>
<feature type="signal peptide" evidence="1">
    <location>
        <begin position="1"/>
        <end position="24"/>
    </location>
</feature>
<sequence length="211" mass="23108">MRVICRVIAGVAALLLAASCGALTESGRTTVEGQVVAYSSGQPLKGVAKVRPYQAKATTLTTYYTAADQWHDTDANGQFSFAFEADGDYDYVLVAESQWGTTAIIEAPKLRGGRKNKQVQVSVRLPAWLKIHLVDAPPYSKNSQLLVWGMGNSDINISPVPSDTVIVKPVYSLSGQIFWDTLTIYHPQHNADKFEPYSVPEMDTAVVDIHY</sequence>
<name>A0A5D6V995_9BACT</name>
<dbReference type="PROSITE" id="PS51257">
    <property type="entry name" value="PROKAR_LIPOPROTEIN"/>
    <property type="match status" value="1"/>
</dbReference>
<feature type="chain" id="PRO_5022858166" description="Carboxypeptidase regulatory-like domain-containing protein" evidence="1">
    <location>
        <begin position="25"/>
        <end position="211"/>
    </location>
</feature>
<evidence type="ECO:0000313" key="3">
    <source>
        <dbReference type="Proteomes" id="UP000322791"/>
    </source>
</evidence>
<keyword evidence="3" id="KW-1185">Reference proteome</keyword>
<evidence type="ECO:0008006" key="4">
    <source>
        <dbReference type="Google" id="ProtNLM"/>
    </source>
</evidence>
<gene>
    <name evidence="2" type="ORF">FY528_06800</name>
</gene>
<dbReference type="EMBL" id="VTHL01000005">
    <property type="protein sequence ID" value="TYZ11399.1"/>
    <property type="molecule type" value="Genomic_DNA"/>
</dbReference>
<keyword evidence="1" id="KW-0732">Signal</keyword>
<dbReference type="Proteomes" id="UP000322791">
    <property type="component" value="Unassembled WGS sequence"/>
</dbReference>
<proteinExistence type="predicted"/>
<dbReference type="RefSeq" id="WP_149070244.1">
    <property type="nucleotide sequence ID" value="NZ_VTHL01000005.1"/>
</dbReference>
<dbReference type="AlphaFoldDB" id="A0A5D6V995"/>
<comment type="caution">
    <text evidence="2">The sequence shown here is derived from an EMBL/GenBank/DDBJ whole genome shotgun (WGS) entry which is preliminary data.</text>
</comment>
<evidence type="ECO:0000313" key="2">
    <source>
        <dbReference type="EMBL" id="TYZ11399.1"/>
    </source>
</evidence>